<dbReference type="Gene3D" id="1.10.10.1190">
    <property type="entry name" value="Antirestriction protein ArdA, domain 3"/>
    <property type="match status" value="1"/>
</dbReference>
<keyword evidence="2" id="KW-1185">Reference proteome</keyword>
<evidence type="ECO:0000313" key="2">
    <source>
        <dbReference type="Proteomes" id="UP000587800"/>
    </source>
</evidence>
<reference evidence="1 2" key="1">
    <citation type="submission" date="2020-03" db="EMBL/GenBank/DDBJ databases">
        <title>Soil Listeria distribution.</title>
        <authorList>
            <person name="Liao J."/>
            <person name="Wiedmann M."/>
        </authorList>
    </citation>
    <scope>NUCLEOTIDE SEQUENCE [LARGE SCALE GENOMIC DNA]</scope>
    <source>
        <strain evidence="1 2">FSL L7-1515</strain>
    </source>
</reference>
<evidence type="ECO:0000313" key="1">
    <source>
        <dbReference type="EMBL" id="MBC1509383.1"/>
    </source>
</evidence>
<comment type="caution">
    <text evidence="1">The sequence shown here is derived from an EMBL/GenBank/DDBJ whole genome shotgun (WGS) entry which is preliminary data.</text>
</comment>
<sequence length="162" mass="18631">MDYEVRLFITNVKNKKSGWFDFPIDLDEIDFDLELSNGDEYAIDDYEAPFTISSTDSLEKINQIAEYYLEYSSATLTQHMQELVNNGFFNDLLEAFERIDEIIYVEPMSVSDLAYHVTEELGLFSGIPETVCDYFDFEKFGRDLVLSGDYSELSSGAWVAIP</sequence>
<organism evidence="1 2">
    <name type="scientific">Listeria immobilis</name>
    <dbReference type="NCBI Taxonomy" id="2713502"/>
    <lineage>
        <taxon>Bacteria</taxon>
        <taxon>Bacillati</taxon>
        <taxon>Bacillota</taxon>
        <taxon>Bacilli</taxon>
        <taxon>Bacillales</taxon>
        <taxon>Listeriaceae</taxon>
        <taxon>Listeria</taxon>
    </lineage>
</organism>
<dbReference type="Gene3D" id="3.10.20.480">
    <property type="entry name" value="Antirestriction protein ArdA, domain 1"/>
    <property type="match status" value="1"/>
</dbReference>
<dbReference type="InterPro" id="IPR041895">
    <property type="entry name" value="ArdA_dom1"/>
</dbReference>
<dbReference type="Proteomes" id="UP000587800">
    <property type="component" value="Unassembled WGS sequence"/>
</dbReference>
<name>A0ABR6SUM5_9LIST</name>
<dbReference type="RefSeq" id="WP_185395585.1">
    <property type="nucleotide sequence ID" value="NZ_JAASTU010000029.1"/>
</dbReference>
<accession>A0ABR6SUM5</accession>
<protein>
    <submittedName>
        <fullName evidence="1">Antirestriction protein ArdA</fullName>
    </submittedName>
</protein>
<gene>
    <name evidence="1" type="ORF">HCJ59_05695</name>
</gene>
<dbReference type="InterPro" id="IPR009899">
    <property type="entry name" value="ArdA"/>
</dbReference>
<dbReference type="InterPro" id="IPR041893">
    <property type="entry name" value="ArdA_dom3"/>
</dbReference>
<dbReference type="EMBL" id="JAASUB010000006">
    <property type="protein sequence ID" value="MBC1509383.1"/>
    <property type="molecule type" value="Genomic_DNA"/>
</dbReference>
<dbReference type="Pfam" id="PF07275">
    <property type="entry name" value="ArdA"/>
    <property type="match status" value="1"/>
</dbReference>
<proteinExistence type="predicted"/>